<dbReference type="InterPro" id="IPR011055">
    <property type="entry name" value="Dup_hybrid_motif"/>
</dbReference>
<evidence type="ECO:0000313" key="3">
    <source>
        <dbReference type="EMBL" id="GLX82076.1"/>
    </source>
</evidence>
<evidence type="ECO:0000313" key="4">
    <source>
        <dbReference type="Proteomes" id="UP001157133"/>
    </source>
</evidence>
<comment type="caution">
    <text evidence="3">The sequence shown here is derived from an EMBL/GenBank/DDBJ whole genome shotgun (WGS) entry which is preliminary data.</text>
</comment>
<feature type="coiled-coil region" evidence="1">
    <location>
        <begin position="183"/>
        <end position="245"/>
    </location>
</feature>
<reference evidence="3 4" key="1">
    <citation type="submission" date="2023-03" db="EMBL/GenBank/DDBJ databases">
        <title>Draft genome sequence of Thalassotalea eurytherma JCM 18482T.</title>
        <authorList>
            <person name="Sawabe T."/>
        </authorList>
    </citation>
    <scope>NUCLEOTIDE SEQUENCE [LARGE SCALE GENOMIC DNA]</scope>
    <source>
        <strain evidence="3 4">JCM 18482</strain>
    </source>
</reference>
<sequence length="379" mass="42667">MPKVSLFIVIWVLSSICYLTPFAVVANDEARTNEQLEAVKKAIAKQQASLKQSNKARDKILAELKRDDIAIARAAKALSKTQTSLKQTAEKLVALKKQKKQLTEQKKSQEQLLAKQLRAAYSSGQHDYLKLLLNQEDTSDVQRTLKYYQYLNDARIEEIEAFQATIAELIDVTTQYQNQSTKLEELRVVQTQQQEKLKQQKSQRAKSIAKLNKSIESSNDKIERLKQEEDSLVAALAEIEKLARKEAELTGLSQLKKKLTWPVSGKHLNRFGTRKQGYLKWKGIMIATPVGRTVSTIHSGTVLFADWLKGYGLVIVVDHGDGYMSLYGHNQTLLKNVGDRVESGEPISLAGQSGGKADSGLYFEIRHKGKAVNPRLWCR</sequence>
<dbReference type="InterPro" id="IPR050570">
    <property type="entry name" value="Cell_wall_metabolism_enzyme"/>
</dbReference>
<dbReference type="SUPFAM" id="SSF51261">
    <property type="entry name" value="Duplicated hybrid motif"/>
    <property type="match status" value="1"/>
</dbReference>
<dbReference type="PANTHER" id="PTHR21666">
    <property type="entry name" value="PEPTIDASE-RELATED"/>
    <property type="match status" value="1"/>
</dbReference>
<accession>A0ABQ6H1L2</accession>
<feature type="domain" description="M23ase beta-sheet core" evidence="2">
    <location>
        <begin position="281"/>
        <end position="374"/>
    </location>
</feature>
<protein>
    <submittedName>
        <fullName evidence="3">Non-catalytic member of peptidase subfamily M23B</fullName>
    </submittedName>
</protein>
<dbReference type="Gene3D" id="6.10.250.3150">
    <property type="match status" value="1"/>
</dbReference>
<organism evidence="3 4">
    <name type="scientific">Thalassotalea eurytherma</name>
    <dbReference type="NCBI Taxonomy" id="1144278"/>
    <lineage>
        <taxon>Bacteria</taxon>
        <taxon>Pseudomonadati</taxon>
        <taxon>Pseudomonadota</taxon>
        <taxon>Gammaproteobacteria</taxon>
        <taxon>Alteromonadales</taxon>
        <taxon>Colwelliaceae</taxon>
        <taxon>Thalassotalea</taxon>
    </lineage>
</organism>
<dbReference type="InterPro" id="IPR016047">
    <property type="entry name" value="M23ase_b-sheet_dom"/>
</dbReference>
<dbReference type="EMBL" id="BSSU01000007">
    <property type="protein sequence ID" value="GLX82076.1"/>
    <property type="molecule type" value="Genomic_DNA"/>
</dbReference>
<gene>
    <name evidence="3" type="ORF">theurythT_15280</name>
</gene>
<name>A0ABQ6H1L2_9GAMM</name>
<dbReference type="Pfam" id="PF01551">
    <property type="entry name" value="Peptidase_M23"/>
    <property type="match status" value="1"/>
</dbReference>
<dbReference type="RefSeq" id="WP_284207428.1">
    <property type="nucleotide sequence ID" value="NZ_BSSU01000007.1"/>
</dbReference>
<proteinExistence type="predicted"/>
<keyword evidence="1" id="KW-0175">Coiled coil</keyword>
<dbReference type="PANTHER" id="PTHR21666:SF270">
    <property type="entry name" value="MUREIN HYDROLASE ACTIVATOR ENVC"/>
    <property type="match status" value="1"/>
</dbReference>
<feature type="coiled-coil region" evidence="1">
    <location>
        <begin position="36"/>
        <end position="119"/>
    </location>
</feature>
<dbReference type="CDD" id="cd12797">
    <property type="entry name" value="M23_peptidase"/>
    <property type="match status" value="1"/>
</dbReference>
<keyword evidence="4" id="KW-1185">Reference proteome</keyword>
<evidence type="ECO:0000256" key="1">
    <source>
        <dbReference type="SAM" id="Coils"/>
    </source>
</evidence>
<dbReference type="Gene3D" id="2.70.70.10">
    <property type="entry name" value="Glucose Permease (Domain IIA)"/>
    <property type="match status" value="1"/>
</dbReference>
<dbReference type="Proteomes" id="UP001157133">
    <property type="component" value="Unassembled WGS sequence"/>
</dbReference>
<evidence type="ECO:0000259" key="2">
    <source>
        <dbReference type="Pfam" id="PF01551"/>
    </source>
</evidence>